<dbReference type="Pfam" id="PF02754">
    <property type="entry name" value="CCG"/>
    <property type="match status" value="2"/>
</dbReference>
<keyword evidence="4" id="KW-1185">Reference proteome</keyword>
<evidence type="ECO:0000256" key="1">
    <source>
        <dbReference type="ARBA" id="ARBA00023002"/>
    </source>
</evidence>
<dbReference type="InterPro" id="IPR051278">
    <property type="entry name" value="HdrB/HdrD_reductase"/>
</dbReference>
<dbReference type="InterPro" id="IPR004017">
    <property type="entry name" value="Cys_rich_dom"/>
</dbReference>
<dbReference type="PANTHER" id="PTHR42947">
    <property type="entry name" value="COB--COM HETERODISULFIDE REDUCTASE SUBUNIT B 1"/>
    <property type="match status" value="1"/>
</dbReference>
<dbReference type="PATRIC" id="fig|281456.6.peg.1209"/>
<feature type="domain" description="Cysteine-rich" evidence="2">
    <location>
        <begin position="3"/>
        <end position="80"/>
    </location>
</feature>
<dbReference type="GO" id="GO:0016491">
    <property type="term" value="F:oxidoreductase activity"/>
    <property type="evidence" value="ECO:0007669"/>
    <property type="project" value="UniProtKB-KW"/>
</dbReference>
<feature type="domain" description="Cysteine-rich" evidence="2">
    <location>
        <begin position="143"/>
        <end position="233"/>
    </location>
</feature>
<organism evidence="3 4">
    <name type="scientific">Thermincola ferriacetica</name>
    <dbReference type="NCBI Taxonomy" id="281456"/>
    <lineage>
        <taxon>Bacteria</taxon>
        <taxon>Bacillati</taxon>
        <taxon>Bacillota</taxon>
        <taxon>Clostridia</taxon>
        <taxon>Eubacteriales</taxon>
        <taxon>Thermincolaceae</taxon>
        <taxon>Thermincola</taxon>
    </lineage>
</organism>
<accession>A0A0L6W591</accession>
<sequence>MKYAYYPGCSLHSTAKGFDMSVKAVCKALDIELWEIPDWACCGASSAHSFGHLLGLAVPAKTLVPAEKEGLDVVAPCAACWQRLIWVNHEINTSPEMREKINKAIGAELKGTSKVLTVFEAFANQGMEKIAEKVKKPLKGLKVASYYGCYYVKPPKVAHVDDAENPHIMDDIVAALGAEPVDWPFKTECCGASLSFVDLETTNKMSGKVVEMAVKSGADIIVTACPVCQLNLDMQQTHINKVLGTNFNMPVAYISQLMGYAMGFSDQDLGMNKNYTAYQAALAKIG</sequence>
<dbReference type="Proteomes" id="UP000037175">
    <property type="component" value="Unassembled WGS sequence"/>
</dbReference>
<dbReference type="PANTHER" id="PTHR42947:SF1">
    <property type="entry name" value="COB--COM HETERODISULFIDE REDUCTASE SUBUNIT B 1"/>
    <property type="match status" value="1"/>
</dbReference>
<dbReference type="RefSeq" id="WP_013120811.1">
    <property type="nucleotide sequence ID" value="NZ_LGTE01000005.1"/>
</dbReference>
<dbReference type="Gene3D" id="1.20.1050.140">
    <property type="match status" value="1"/>
</dbReference>
<dbReference type="EMBL" id="LGTE01000005">
    <property type="protein sequence ID" value="KNZ70264.1"/>
    <property type="molecule type" value="Genomic_DNA"/>
</dbReference>
<gene>
    <name evidence="3" type="ORF">Tfer_1142</name>
</gene>
<reference evidence="4" key="1">
    <citation type="submission" date="2015-07" db="EMBL/GenBank/DDBJ databases">
        <title>Complete Genome of Thermincola ferriacetica strain Z-0001T.</title>
        <authorList>
            <person name="Lusk B."/>
            <person name="Badalamenti J.P."/>
            <person name="Parameswaran P."/>
            <person name="Bond D.R."/>
            <person name="Torres C.I."/>
        </authorList>
    </citation>
    <scope>NUCLEOTIDE SEQUENCE [LARGE SCALE GENOMIC DNA]</scope>
    <source>
        <strain evidence="4">Z-0001</strain>
    </source>
</reference>
<protein>
    <submittedName>
        <fullName evidence="3">CoB--CoM heterodisulfide reductase</fullName>
    </submittedName>
</protein>
<keyword evidence="1" id="KW-0560">Oxidoreductase</keyword>
<name>A0A0L6W591_9FIRM</name>
<dbReference type="Gene3D" id="3.40.50.11810">
    <property type="match status" value="1"/>
</dbReference>
<comment type="caution">
    <text evidence="3">The sequence shown here is derived from an EMBL/GenBank/DDBJ whole genome shotgun (WGS) entry which is preliminary data.</text>
</comment>
<proteinExistence type="predicted"/>
<evidence type="ECO:0000259" key="2">
    <source>
        <dbReference type="Pfam" id="PF02754"/>
    </source>
</evidence>
<dbReference type="AlphaFoldDB" id="A0A0L6W591"/>
<evidence type="ECO:0000313" key="3">
    <source>
        <dbReference type="EMBL" id="KNZ70264.1"/>
    </source>
</evidence>
<evidence type="ECO:0000313" key="4">
    <source>
        <dbReference type="Proteomes" id="UP000037175"/>
    </source>
</evidence>